<name>A0ABY8UBB8_TETOB</name>
<evidence type="ECO:0000313" key="1">
    <source>
        <dbReference type="EMBL" id="WIA18759.1"/>
    </source>
</evidence>
<organism evidence="1 2">
    <name type="scientific">Tetradesmus obliquus</name>
    <name type="common">Green alga</name>
    <name type="synonym">Acutodesmus obliquus</name>
    <dbReference type="NCBI Taxonomy" id="3088"/>
    <lineage>
        <taxon>Eukaryota</taxon>
        <taxon>Viridiplantae</taxon>
        <taxon>Chlorophyta</taxon>
        <taxon>core chlorophytes</taxon>
        <taxon>Chlorophyceae</taxon>
        <taxon>CS clade</taxon>
        <taxon>Sphaeropleales</taxon>
        <taxon>Scenedesmaceae</taxon>
        <taxon>Tetradesmus</taxon>
    </lineage>
</organism>
<reference evidence="1 2" key="1">
    <citation type="submission" date="2023-05" db="EMBL/GenBank/DDBJ databases">
        <title>A 100% complete, gapless, phased diploid assembly of the Scenedesmus obliquus UTEX 3031 genome.</title>
        <authorList>
            <person name="Biondi T.C."/>
            <person name="Hanschen E.R."/>
            <person name="Kwon T."/>
            <person name="Eng W."/>
            <person name="Kruse C.P.S."/>
            <person name="Koehler S.I."/>
            <person name="Kunde Y."/>
            <person name="Gleasner C.D."/>
            <person name="You Mak K.T."/>
            <person name="Polle J."/>
            <person name="Hovde B.T."/>
            <person name="Starkenburg S.R."/>
        </authorList>
    </citation>
    <scope>NUCLEOTIDE SEQUENCE [LARGE SCALE GENOMIC DNA]</scope>
    <source>
        <strain evidence="1 2">DOE0152z</strain>
    </source>
</reference>
<protein>
    <submittedName>
        <fullName evidence="1">Uncharacterized protein</fullName>
    </submittedName>
</protein>
<accession>A0ABY8UBB8</accession>
<evidence type="ECO:0000313" key="2">
    <source>
        <dbReference type="Proteomes" id="UP001244341"/>
    </source>
</evidence>
<sequence>MLHCVPEELEDQLNASLRGLYSRTVSLALSVEAVQYCLTKEQDKLAAAGVRECAQRPVVLRATLRLTEEWLQQEPEAVHEGSAPQQQVQVSAAPKAAIPAAAAAILAAASAARQGAEQQQLVQGATTENSNTNTHLQQQLAQLMPLLSLDPSLGLPEVFAERGQRLFVSFAAKHGGRGAFMVSKRSMGINAEVRVLRCADGSPASAREHLMGLLLELADHGWAWEAARPRGGRKCGRALVYGAGNGLLLLRV</sequence>
<keyword evidence="2" id="KW-1185">Reference proteome</keyword>
<dbReference type="EMBL" id="CP126217">
    <property type="protein sequence ID" value="WIA18759.1"/>
    <property type="molecule type" value="Genomic_DNA"/>
</dbReference>
<gene>
    <name evidence="1" type="ORF">OEZ85_003445</name>
</gene>
<proteinExistence type="predicted"/>
<dbReference type="Proteomes" id="UP001244341">
    <property type="component" value="Chromosome 10b"/>
</dbReference>